<dbReference type="EMBL" id="CP001737">
    <property type="protein sequence ID" value="ACV79507.1"/>
    <property type="molecule type" value="Genomic_DNA"/>
</dbReference>
<reference evidence="2 3" key="2">
    <citation type="journal article" date="2010" name="Stand. Genomic Sci.">
        <title>Complete genome sequence of Nakamurella multipartita type strain (Y-104).</title>
        <authorList>
            <person name="Tice H."/>
            <person name="Mayilraj S."/>
            <person name="Sims D."/>
            <person name="Lapidus A."/>
            <person name="Nolan M."/>
            <person name="Lucas S."/>
            <person name="Glavina Del Rio T."/>
            <person name="Copeland A."/>
            <person name="Cheng J.F."/>
            <person name="Meincke L."/>
            <person name="Bruce D."/>
            <person name="Goodwin L."/>
            <person name="Pitluck S."/>
            <person name="Ivanova N."/>
            <person name="Mavromatis K."/>
            <person name="Ovchinnikova G."/>
            <person name="Pati A."/>
            <person name="Chen A."/>
            <person name="Palaniappan K."/>
            <person name="Land M."/>
            <person name="Hauser L."/>
            <person name="Chang Y.J."/>
            <person name="Jeffries C.D."/>
            <person name="Detter J.C."/>
            <person name="Brettin T."/>
            <person name="Rohde M."/>
            <person name="Goker M."/>
            <person name="Bristow J."/>
            <person name="Eisen J.A."/>
            <person name="Markowitz V."/>
            <person name="Hugenholtz P."/>
            <person name="Kyrpides N.C."/>
            <person name="Klenk H.P."/>
            <person name="Chen F."/>
        </authorList>
    </citation>
    <scope>NUCLEOTIDE SEQUENCE [LARGE SCALE GENOMIC DNA]</scope>
    <source>
        <strain evidence="3">ATCC 700099 / DSM 44233 / CIP 104796 / JCM 9543 / NBRC 105858 / Y-104</strain>
    </source>
</reference>
<proteinExistence type="predicted"/>
<dbReference type="STRING" id="479431.Namu_3175"/>
<keyword evidence="1" id="KW-0472">Membrane</keyword>
<evidence type="ECO:0000313" key="3">
    <source>
        <dbReference type="Proteomes" id="UP000002218"/>
    </source>
</evidence>
<dbReference type="RefSeq" id="WP_015748375.1">
    <property type="nucleotide sequence ID" value="NC_013235.1"/>
</dbReference>
<accession>C8XC03</accession>
<feature type="transmembrane region" description="Helical" evidence="1">
    <location>
        <begin position="12"/>
        <end position="33"/>
    </location>
</feature>
<evidence type="ECO:0000256" key="1">
    <source>
        <dbReference type="SAM" id="Phobius"/>
    </source>
</evidence>
<keyword evidence="1" id="KW-1133">Transmembrane helix</keyword>
<sequence>MSEYSGAPAKKGGGLSGRAIGGIVIAVLVIVFIAINRDPANVSFLFTSVTMPLWIALSIAGAGGLLAGFLIGRKKYKR</sequence>
<name>C8XC03_NAKMY</name>
<keyword evidence="1" id="KW-0812">Transmembrane</keyword>
<feature type="transmembrane region" description="Helical" evidence="1">
    <location>
        <begin position="53"/>
        <end position="72"/>
    </location>
</feature>
<evidence type="ECO:0000313" key="2">
    <source>
        <dbReference type="EMBL" id="ACV79507.1"/>
    </source>
</evidence>
<keyword evidence="3" id="KW-1185">Reference proteome</keyword>
<organism evidence="2 3">
    <name type="scientific">Nakamurella multipartita (strain ATCC 700099 / DSM 44233 / CIP 104796 / JCM 9543 / NBRC 105858 / Y-104)</name>
    <name type="common">Microsphaera multipartita</name>
    <dbReference type="NCBI Taxonomy" id="479431"/>
    <lineage>
        <taxon>Bacteria</taxon>
        <taxon>Bacillati</taxon>
        <taxon>Actinomycetota</taxon>
        <taxon>Actinomycetes</taxon>
        <taxon>Nakamurellales</taxon>
        <taxon>Nakamurellaceae</taxon>
        <taxon>Nakamurella</taxon>
    </lineage>
</organism>
<evidence type="ECO:0008006" key="4">
    <source>
        <dbReference type="Google" id="ProtNLM"/>
    </source>
</evidence>
<gene>
    <name evidence="2" type="ordered locus">Namu_3175</name>
</gene>
<dbReference type="AlphaFoldDB" id="C8XC03"/>
<dbReference type="HOGENOM" id="CLU_2618336_0_0_11"/>
<dbReference type="KEGG" id="nml:Namu_3175"/>
<protein>
    <recommendedName>
        <fullName evidence="4">Lipopolysaccharide assembly protein A domain-containing protein</fullName>
    </recommendedName>
</protein>
<dbReference type="Proteomes" id="UP000002218">
    <property type="component" value="Chromosome"/>
</dbReference>
<dbReference type="eggNOG" id="COG5416">
    <property type="taxonomic scope" value="Bacteria"/>
</dbReference>
<dbReference type="InParanoid" id="C8XC03"/>
<reference evidence="3" key="1">
    <citation type="submission" date="2009-09" db="EMBL/GenBank/DDBJ databases">
        <title>The complete genome of Nakamurella multipartita DSM 44233.</title>
        <authorList>
            <consortium name="US DOE Joint Genome Institute (JGI-PGF)"/>
            <person name="Lucas S."/>
            <person name="Copeland A."/>
            <person name="Lapidus A."/>
            <person name="Glavina del Rio T."/>
            <person name="Dalin E."/>
            <person name="Tice H."/>
            <person name="Bruce D."/>
            <person name="Goodwin L."/>
            <person name="Pitluck S."/>
            <person name="Kyrpides N."/>
            <person name="Mavromatis K."/>
            <person name="Ivanova N."/>
            <person name="Ovchinnikova G."/>
            <person name="Sims D."/>
            <person name="Meincke L."/>
            <person name="Brettin T."/>
            <person name="Detter J.C."/>
            <person name="Han C."/>
            <person name="Larimer F."/>
            <person name="Land M."/>
            <person name="Hauser L."/>
            <person name="Markowitz V."/>
            <person name="Cheng J.-F."/>
            <person name="Hugenholtz P."/>
            <person name="Woyke T."/>
            <person name="Wu D."/>
            <person name="Klenk H.-P."/>
            <person name="Eisen J.A."/>
        </authorList>
    </citation>
    <scope>NUCLEOTIDE SEQUENCE [LARGE SCALE GENOMIC DNA]</scope>
    <source>
        <strain evidence="3">ATCC 700099 / DSM 44233 / CIP 104796 / JCM 9543 / NBRC 105858 / Y-104</strain>
    </source>
</reference>